<dbReference type="AlphaFoldDB" id="A0ABD0M4L1"/>
<reference evidence="5 6" key="1">
    <citation type="journal article" date="2023" name="Sci. Data">
        <title>Genome assembly of the Korean intertidal mud-creeper Batillaria attramentaria.</title>
        <authorList>
            <person name="Patra A.K."/>
            <person name="Ho P.T."/>
            <person name="Jun S."/>
            <person name="Lee S.J."/>
            <person name="Kim Y."/>
            <person name="Won Y.J."/>
        </authorList>
    </citation>
    <scope>NUCLEOTIDE SEQUENCE [LARGE SCALE GENOMIC DNA]</scope>
    <source>
        <strain evidence="5">Wonlab-2016</strain>
    </source>
</reference>
<evidence type="ECO:0000256" key="1">
    <source>
        <dbReference type="ARBA" id="ARBA00004613"/>
    </source>
</evidence>
<dbReference type="InterPro" id="IPR050392">
    <property type="entry name" value="Collagen/C1q_domain"/>
</dbReference>
<dbReference type="Pfam" id="PF00386">
    <property type="entry name" value="C1q"/>
    <property type="match status" value="1"/>
</dbReference>
<protein>
    <recommendedName>
        <fullName evidence="4">C1q domain-containing protein</fullName>
    </recommendedName>
</protein>
<dbReference type="PRINTS" id="PR00007">
    <property type="entry name" value="COMPLEMNTC1Q"/>
</dbReference>
<feature type="domain" description="C1q" evidence="4">
    <location>
        <begin position="43"/>
        <end position="175"/>
    </location>
</feature>
<dbReference type="PANTHER" id="PTHR15427">
    <property type="entry name" value="EMILIN ELASTIN MICROFIBRIL INTERFACE-LOCATED PROTEIN ELASTIN MICROFIBRIL INTERFACER"/>
    <property type="match status" value="1"/>
</dbReference>
<dbReference type="InterPro" id="IPR008983">
    <property type="entry name" value="Tumour_necrosis_fac-like_dom"/>
</dbReference>
<comment type="subcellular location">
    <subcellularLocation>
        <location evidence="1">Secreted</location>
    </subcellularLocation>
</comment>
<dbReference type="Proteomes" id="UP001519460">
    <property type="component" value="Unassembled WGS sequence"/>
</dbReference>
<dbReference type="Gene3D" id="2.60.120.40">
    <property type="match status" value="1"/>
</dbReference>
<evidence type="ECO:0000313" key="6">
    <source>
        <dbReference type="Proteomes" id="UP001519460"/>
    </source>
</evidence>
<accession>A0ABD0M4L1</accession>
<dbReference type="SUPFAM" id="SSF49842">
    <property type="entry name" value="TNF-like"/>
    <property type="match status" value="1"/>
</dbReference>
<evidence type="ECO:0000313" key="5">
    <source>
        <dbReference type="EMBL" id="KAK7506854.1"/>
    </source>
</evidence>
<name>A0ABD0M4L1_9CAEN</name>
<dbReference type="GO" id="GO:0005581">
    <property type="term" value="C:collagen trimer"/>
    <property type="evidence" value="ECO:0007669"/>
    <property type="project" value="UniProtKB-KW"/>
</dbReference>
<dbReference type="InterPro" id="IPR001073">
    <property type="entry name" value="C1q_dom"/>
</dbReference>
<evidence type="ECO:0000259" key="4">
    <source>
        <dbReference type="PROSITE" id="PS50871"/>
    </source>
</evidence>
<keyword evidence="3" id="KW-0732">Signal</keyword>
<evidence type="ECO:0000256" key="2">
    <source>
        <dbReference type="ARBA" id="ARBA00022525"/>
    </source>
</evidence>
<feature type="signal peptide" evidence="3">
    <location>
        <begin position="1"/>
        <end position="18"/>
    </location>
</feature>
<comment type="caution">
    <text evidence="5">The sequence shown here is derived from an EMBL/GenBank/DDBJ whole genome shotgun (WGS) entry which is preliminary data.</text>
</comment>
<keyword evidence="2" id="KW-0964">Secreted</keyword>
<feature type="chain" id="PRO_5044777728" description="C1q domain-containing protein" evidence="3">
    <location>
        <begin position="19"/>
        <end position="175"/>
    </location>
</feature>
<organism evidence="5 6">
    <name type="scientific">Batillaria attramentaria</name>
    <dbReference type="NCBI Taxonomy" id="370345"/>
    <lineage>
        <taxon>Eukaryota</taxon>
        <taxon>Metazoa</taxon>
        <taxon>Spiralia</taxon>
        <taxon>Lophotrochozoa</taxon>
        <taxon>Mollusca</taxon>
        <taxon>Gastropoda</taxon>
        <taxon>Caenogastropoda</taxon>
        <taxon>Sorbeoconcha</taxon>
        <taxon>Cerithioidea</taxon>
        <taxon>Batillariidae</taxon>
        <taxon>Batillaria</taxon>
    </lineage>
</organism>
<dbReference type="SMART" id="SM00110">
    <property type="entry name" value="C1Q"/>
    <property type="match status" value="1"/>
</dbReference>
<dbReference type="PROSITE" id="PS50871">
    <property type="entry name" value="C1Q"/>
    <property type="match status" value="1"/>
</dbReference>
<keyword evidence="6" id="KW-1185">Reference proteome</keyword>
<dbReference type="PANTHER" id="PTHR15427:SF33">
    <property type="entry name" value="COLLAGEN IV NC1 DOMAIN-CONTAINING PROTEIN"/>
    <property type="match status" value="1"/>
</dbReference>
<evidence type="ECO:0000256" key="3">
    <source>
        <dbReference type="SAM" id="SignalP"/>
    </source>
</evidence>
<sequence>MPGRSVFALFLLVLVADCAKKTNKDMLKLCKSLQKRVEKLEKQQEETVAFSAYVTEGENLIAGRDKIVEFKGVLTNVGDAYDENSGLFTAPYAGVYFFILNVDVSTDHDCIRVRRNEKDVIFRADRDDESSTHLSGSASVILEEGDTISAHHCTGKGLVEEGKESTFAGFLIGLM</sequence>
<gene>
    <name evidence="5" type="ORF">BaRGS_00001705</name>
</gene>
<proteinExistence type="predicted"/>
<dbReference type="EMBL" id="JACVVK020000005">
    <property type="protein sequence ID" value="KAK7506854.1"/>
    <property type="molecule type" value="Genomic_DNA"/>
</dbReference>